<dbReference type="EMBL" id="VSSQ01101692">
    <property type="protein sequence ID" value="MPN43346.1"/>
    <property type="molecule type" value="Genomic_DNA"/>
</dbReference>
<reference evidence="1" key="1">
    <citation type="submission" date="2019-08" db="EMBL/GenBank/DDBJ databases">
        <authorList>
            <person name="Kucharzyk K."/>
            <person name="Murdoch R.W."/>
            <person name="Higgins S."/>
            <person name="Loffler F."/>
        </authorList>
    </citation>
    <scope>NUCLEOTIDE SEQUENCE</scope>
</reference>
<organism evidence="1">
    <name type="scientific">bioreactor metagenome</name>
    <dbReference type="NCBI Taxonomy" id="1076179"/>
    <lineage>
        <taxon>unclassified sequences</taxon>
        <taxon>metagenomes</taxon>
        <taxon>ecological metagenomes</taxon>
    </lineage>
</organism>
<gene>
    <name evidence="1" type="ORF">SDC9_190905</name>
</gene>
<comment type="caution">
    <text evidence="1">The sequence shown here is derived from an EMBL/GenBank/DDBJ whole genome shotgun (WGS) entry which is preliminary data.</text>
</comment>
<evidence type="ECO:0000313" key="1">
    <source>
        <dbReference type="EMBL" id="MPN43346.1"/>
    </source>
</evidence>
<evidence type="ECO:0008006" key="2">
    <source>
        <dbReference type="Google" id="ProtNLM"/>
    </source>
</evidence>
<dbReference type="AlphaFoldDB" id="A0A645HXL4"/>
<accession>A0A645HXL4</accession>
<protein>
    <recommendedName>
        <fullName evidence="2">Hydrolase</fullName>
    </recommendedName>
</protein>
<sequence length="130" mass="15727">MLNGTVTYAKGGFFNGQYDMIDAKMVYRYQPFVNFTMNATYTNIRLPEPFEHKHFWLIGPKLDITFSPKVYLTTFVQYNDQLNNTNLNIRFQWRYKPVSDLFIVYTDNYFANTREVRNRALVLKMTYWWN</sequence>
<name>A0A645HXL4_9ZZZZ</name>
<proteinExistence type="predicted"/>